<sequence length="50" mass="5288">MFRLRSCASSMISVSYAFSSGSVCVSASRIPSVISFTDAPGARLSVKRTL</sequence>
<dbReference type="EMBL" id="ABLC01000425">
    <property type="protein sequence ID" value="EDS99817.1"/>
    <property type="molecule type" value="Genomic_DNA"/>
</dbReference>
<dbReference type="AlphaFoldDB" id="B1FRK3"/>
<organism evidence="1 2">
    <name type="scientific">Burkholderia ambifaria IOP40-10</name>
    <dbReference type="NCBI Taxonomy" id="396596"/>
    <lineage>
        <taxon>Bacteria</taxon>
        <taxon>Pseudomonadati</taxon>
        <taxon>Pseudomonadota</taxon>
        <taxon>Betaproteobacteria</taxon>
        <taxon>Burkholderiales</taxon>
        <taxon>Burkholderiaceae</taxon>
        <taxon>Burkholderia</taxon>
        <taxon>Burkholderia cepacia complex</taxon>
    </lineage>
</organism>
<comment type="caution">
    <text evidence="1">The sequence shown here is derived from an EMBL/GenBank/DDBJ whole genome shotgun (WGS) entry which is preliminary data.</text>
</comment>
<dbReference type="Proteomes" id="UP000005463">
    <property type="component" value="Unassembled WGS sequence"/>
</dbReference>
<evidence type="ECO:0000313" key="1">
    <source>
        <dbReference type="EMBL" id="EDS99817.1"/>
    </source>
</evidence>
<evidence type="ECO:0000313" key="2">
    <source>
        <dbReference type="Proteomes" id="UP000005463"/>
    </source>
</evidence>
<gene>
    <name evidence="1" type="ORF">BamIOP4010DRAFT_6665</name>
</gene>
<protein>
    <submittedName>
        <fullName evidence="1">Uncharacterized protein</fullName>
    </submittedName>
</protein>
<reference evidence="1 2" key="1">
    <citation type="submission" date="2008-03" db="EMBL/GenBank/DDBJ databases">
        <title>Sequencing of the draft genome and assembly of Burkholderia ambifaria IOP40-10.</title>
        <authorList>
            <consortium name="US DOE Joint Genome Institute (JGI-PGF)"/>
            <person name="Copeland A."/>
            <person name="Lucas S."/>
            <person name="Lapidus A."/>
            <person name="Glavina del Rio T."/>
            <person name="Dalin E."/>
            <person name="Tice H."/>
            <person name="Bruce D."/>
            <person name="Goodwin L."/>
            <person name="Pitluck S."/>
            <person name="Larimer F."/>
            <person name="Land M.L."/>
            <person name="Hauser L."/>
            <person name="Tiedje J."/>
            <person name="Richardson P."/>
        </authorList>
    </citation>
    <scope>NUCLEOTIDE SEQUENCE [LARGE SCALE GENOMIC DNA]</scope>
    <source>
        <strain evidence="1 2">IOP40-10</strain>
    </source>
</reference>
<accession>B1FRK3</accession>
<proteinExistence type="predicted"/>
<name>B1FRK3_9BURK</name>